<feature type="domain" description="EamA" evidence="2">
    <location>
        <begin position="156"/>
        <end position="294"/>
    </location>
</feature>
<evidence type="ECO:0000313" key="3">
    <source>
        <dbReference type="EMBL" id="XDK25251.1"/>
    </source>
</evidence>
<feature type="domain" description="EamA" evidence="2">
    <location>
        <begin position="5"/>
        <end position="133"/>
    </location>
</feature>
<feature type="transmembrane region" description="Helical" evidence="1">
    <location>
        <begin position="60"/>
        <end position="81"/>
    </location>
</feature>
<dbReference type="GO" id="GO:0016020">
    <property type="term" value="C:membrane"/>
    <property type="evidence" value="ECO:0007669"/>
    <property type="project" value="InterPro"/>
</dbReference>
<sequence length="295" mass="31788">MGYEYLALGAAFLWAVSTLLSVQPASHLGSFAYSRWRMACSALMLSLLAWWTGGWQSFEAWALLPMALSGITGIFIGDTALFACFNRMGPRQAGLLFSCHAVFSALLGYWIFSETMTAWELFAALLVFSGVVTAIFFRSKKPTHQLENLKGSMVVGVSLGLLSALCQALGGIFAKPVVDTGGIDPIAASAIRMITAFVAHGALWLLGFKVTRALRPINVRIFAMTVLNALLAMVIGMTLILFALQKGDVGMVALLSSMTPIMLLPLLWFYTKQQPSIYAWCGAIIAVIGSAILVS</sequence>
<feature type="transmembrane region" description="Helical" evidence="1">
    <location>
        <begin position="186"/>
        <end position="207"/>
    </location>
</feature>
<proteinExistence type="predicted"/>
<accession>A0AB39HG23</accession>
<dbReference type="SUPFAM" id="SSF103481">
    <property type="entry name" value="Multidrug resistance efflux transporter EmrE"/>
    <property type="match status" value="2"/>
</dbReference>
<dbReference type="PANTHER" id="PTHR22911:SF137">
    <property type="entry name" value="SOLUTE CARRIER FAMILY 35 MEMBER G2-RELATED"/>
    <property type="match status" value="1"/>
</dbReference>
<feature type="transmembrane region" description="Helical" evidence="1">
    <location>
        <begin position="6"/>
        <end position="24"/>
    </location>
</feature>
<dbReference type="RefSeq" id="WP_306101911.1">
    <property type="nucleotide sequence ID" value="NZ_CP162601.1"/>
</dbReference>
<feature type="transmembrane region" description="Helical" evidence="1">
    <location>
        <begin position="93"/>
        <end position="112"/>
    </location>
</feature>
<name>A0AB39HG23_9VIBR</name>
<dbReference type="EMBL" id="CP162601">
    <property type="protein sequence ID" value="XDK25251.1"/>
    <property type="molecule type" value="Genomic_DNA"/>
</dbReference>
<dbReference type="AlphaFoldDB" id="A0AB39HG23"/>
<feature type="transmembrane region" description="Helical" evidence="1">
    <location>
        <begin position="36"/>
        <end position="54"/>
    </location>
</feature>
<feature type="transmembrane region" description="Helical" evidence="1">
    <location>
        <begin position="149"/>
        <end position="174"/>
    </location>
</feature>
<organism evidence="3">
    <name type="scientific">Vibrio sp. HB236076</name>
    <dbReference type="NCBI Taxonomy" id="3232307"/>
    <lineage>
        <taxon>Bacteria</taxon>
        <taxon>Pseudomonadati</taxon>
        <taxon>Pseudomonadota</taxon>
        <taxon>Gammaproteobacteria</taxon>
        <taxon>Vibrionales</taxon>
        <taxon>Vibrionaceae</taxon>
        <taxon>Vibrio</taxon>
    </lineage>
</organism>
<feature type="transmembrane region" description="Helical" evidence="1">
    <location>
        <begin position="118"/>
        <end position="137"/>
    </location>
</feature>
<feature type="transmembrane region" description="Helical" evidence="1">
    <location>
        <begin position="219"/>
        <end position="244"/>
    </location>
</feature>
<feature type="transmembrane region" description="Helical" evidence="1">
    <location>
        <begin position="277"/>
        <end position="294"/>
    </location>
</feature>
<gene>
    <name evidence="3" type="ORF">AB0763_00935</name>
</gene>
<dbReference type="InterPro" id="IPR000620">
    <property type="entry name" value="EamA_dom"/>
</dbReference>
<reference evidence="3" key="1">
    <citation type="submission" date="2024-07" db="EMBL/GenBank/DDBJ databases">
        <title>Genome Analysis of a Potential Novel Vibrio Species Secreting pH- and Thermo-stable Alginate Lyase and its Application in Producing Alginate Oligosaccharides.</title>
        <authorList>
            <person name="Huang H."/>
            <person name="Bao K."/>
        </authorList>
    </citation>
    <scope>NUCLEOTIDE SEQUENCE</scope>
    <source>
        <strain evidence="3">HB236076</strain>
    </source>
</reference>
<protein>
    <submittedName>
        <fullName evidence="3">DMT family transporter</fullName>
    </submittedName>
</protein>
<keyword evidence="1" id="KW-0812">Transmembrane</keyword>
<feature type="transmembrane region" description="Helical" evidence="1">
    <location>
        <begin position="250"/>
        <end position="270"/>
    </location>
</feature>
<dbReference type="PANTHER" id="PTHR22911">
    <property type="entry name" value="ACYL-MALONYL CONDENSING ENZYME-RELATED"/>
    <property type="match status" value="1"/>
</dbReference>
<keyword evidence="1" id="KW-0472">Membrane</keyword>
<dbReference type="Pfam" id="PF00892">
    <property type="entry name" value="EamA"/>
    <property type="match status" value="2"/>
</dbReference>
<dbReference type="KEGG" id="vih:AB0763_00935"/>
<keyword evidence="1" id="KW-1133">Transmembrane helix</keyword>
<evidence type="ECO:0000259" key="2">
    <source>
        <dbReference type="Pfam" id="PF00892"/>
    </source>
</evidence>
<dbReference type="InterPro" id="IPR037185">
    <property type="entry name" value="EmrE-like"/>
</dbReference>
<evidence type="ECO:0000256" key="1">
    <source>
        <dbReference type="SAM" id="Phobius"/>
    </source>
</evidence>